<evidence type="ECO:0000256" key="2">
    <source>
        <dbReference type="ARBA" id="ARBA00022771"/>
    </source>
</evidence>
<keyword evidence="1" id="KW-0479">Metal-binding</keyword>
<reference evidence="9" key="3">
    <citation type="submission" date="2025-09" db="UniProtKB">
        <authorList>
            <consortium name="Ensembl"/>
        </authorList>
    </citation>
    <scope>IDENTIFICATION</scope>
</reference>
<dbReference type="GeneID" id="108440603"/>
<evidence type="ECO:0000259" key="6">
    <source>
        <dbReference type="PROSITE" id="PS50089"/>
    </source>
</evidence>
<dbReference type="OMA" id="REEWSHH"/>
<accession>A0A3B4D320</accession>
<evidence type="ECO:0000256" key="1">
    <source>
        <dbReference type="ARBA" id="ARBA00022723"/>
    </source>
</evidence>
<dbReference type="RefSeq" id="XP_017575080.1">
    <property type="nucleotide sequence ID" value="XM_017719591.2"/>
</dbReference>
<dbReference type="GO" id="GO:0008270">
    <property type="term" value="F:zinc ion binding"/>
    <property type="evidence" value="ECO:0007669"/>
    <property type="project" value="UniProtKB-KW"/>
</dbReference>
<dbReference type="InterPro" id="IPR000315">
    <property type="entry name" value="Znf_B-box"/>
</dbReference>
<sequence length="470" mass="54608">MASKFASDFSCPVCFEVFTDPVFLSCSHSFCKDCLQKFWEQNENLLCPVCRRRSSKSDPPRNLVLKNLCEVFLQERGQRASAVSETEALCGLHKEKIKLFCLEDKQPVCLVCRDSKRHINHSFRPIDEAALDFKEELQPKLQPLEEKLKNLQKAKQSREEWSHHIKNQAQRVQQEIRKEFERLHDFLRDEEAIRIVALIEEEEEKSQKMKMQIEELDKSISYLTSSIKTIKTELNRDDTAFLQNYAMTAKRTQCNLKDPEIPSGALIDVSKHLGNLKFKVWEKMQSIAQYMPVILDPNTAPPTAVVSEDLTSMRFSDFAQVLPSNPERFDYYECILGSDGINSGIHIWDVEVKNNTQWYVGVLRESVQRKGEPLVETGFWDLGYYAGQFIVDNSGVKNQLSLKNRELERIRVHLDWNKGKLTFSDPLTDTQLHCLRISFNERVFPYFWTKSTVNPIRILPMKTSVIVERS</sequence>
<dbReference type="SUPFAM" id="SSF57850">
    <property type="entry name" value="RING/U-box"/>
    <property type="match status" value="1"/>
</dbReference>
<dbReference type="SMART" id="SM00449">
    <property type="entry name" value="SPRY"/>
    <property type="match status" value="1"/>
</dbReference>
<evidence type="ECO:0000256" key="5">
    <source>
        <dbReference type="SAM" id="Coils"/>
    </source>
</evidence>
<dbReference type="SMART" id="SM00336">
    <property type="entry name" value="BBOX"/>
    <property type="match status" value="1"/>
</dbReference>
<proteinExistence type="predicted"/>
<evidence type="ECO:0000259" key="7">
    <source>
        <dbReference type="PROSITE" id="PS50119"/>
    </source>
</evidence>
<name>A0A3B4D320_PYGNA</name>
<evidence type="ECO:0000313" key="9">
    <source>
        <dbReference type="Ensembl" id="ENSPNAP00000017940.2"/>
    </source>
</evidence>
<dbReference type="Pfam" id="PF00622">
    <property type="entry name" value="SPRY"/>
    <property type="match status" value="1"/>
</dbReference>
<dbReference type="Proteomes" id="UP001501920">
    <property type="component" value="Chromosome 7"/>
</dbReference>
<dbReference type="Gene3D" id="2.60.120.920">
    <property type="match status" value="1"/>
</dbReference>
<dbReference type="PROSITE" id="PS50188">
    <property type="entry name" value="B302_SPRY"/>
    <property type="match status" value="1"/>
</dbReference>
<dbReference type="Gene3D" id="3.30.160.60">
    <property type="entry name" value="Classic Zinc Finger"/>
    <property type="match status" value="1"/>
</dbReference>
<protein>
    <recommendedName>
        <fullName evidence="11">Zinc-binding protein A33-like</fullName>
    </recommendedName>
</protein>
<dbReference type="InterPro" id="IPR013320">
    <property type="entry name" value="ConA-like_dom_sf"/>
</dbReference>
<dbReference type="InterPro" id="IPR017907">
    <property type="entry name" value="Znf_RING_CS"/>
</dbReference>
<dbReference type="SMART" id="SM00589">
    <property type="entry name" value="PRY"/>
    <property type="match status" value="1"/>
</dbReference>
<evidence type="ECO:0000256" key="4">
    <source>
        <dbReference type="PROSITE-ProRule" id="PRU00024"/>
    </source>
</evidence>
<dbReference type="InterPro" id="IPR003879">
    <property type="entry name" value="Butyrophylin_SPRY"/>
</dbReference>
<dbReference type="InterPro" id="IPR027370">
    <property type="entry name" value="Znf-RING_euk"/>
</dbReference>
<keyword evidence="10" id="KW-1185">Reference proteome</keyword>
<dbReference type="STRING" id="42514.ENSPNAP00000017940"/>
<dbReference type="GeneTree" id="ENSGT00970000193381"/>
<organism evidence="9 10">
    <name type="scientific">Pygocentrus nattereri</name>
    <name type="common">Red-bellied piranha</name>
    <dbReference type="NCBI Taxonomy" id="42514"/>
    <lineage>
        <taxon>Eukaryota</taxon>
        <taxon>Metazoa</taxon>
        <taxon>Chordata</taxon>
        <taxon>Craniata</taxon>
        <taxon>Vertebrata</taxon>
        <taxon>Euteleostomi</taxon>
        <taxon>Actinopterygii</taxon>
        <taxon>Neopterygii</taxon>
        <taxon>Teleostei</taxon>
        <taxon>Ostariophysi</taxon>
        <taxon>Characiformes</taxon>
        <taxon>Characoidei</taxon>
        <taxon>Pygocentrus</taxon>
    </lineage>
</organism>
<dbReference type="PROSITE" id="PS00518">
    <property type="entry name" value="ZF_RING_1"/>
    <property type="match status" value="1"/>
</dbReference>
<dbReference type="PROSITE" id="PS50119">
    <property type="entry name" value="ZF_BBOX"/>
    <property type="match status" value="1"/>
</dbReference>
<dbReference type="InterPro" id="IPR006574">
    <property type="entry name" value="PRY"/>
</dbReference>
<keyword evidence="2 4" id="KW-0863">Zinc-finger</keyword>
<dbReference type="Pfam" id="PF13765">
    <property type="entry name" value="PRY"/>
    <property type="match status" value="1"/>
</dbReference>
<dbReference type="InterPro" id="IPR001841">
    <property type="entry name" value="Znf_RING"/>
</dbReference>
<dbReference type="InterPro" id="IPR050143">
    <property type="entry name" value="TRIM/RBCC"/>
</dbReference>
<evidence type="ECO:0008006" key="11">
    <source>
        <dbReference type="Google" id="ProtNLM"/>
    </source>
</evidence>
<dbReference type="Ensembl" id="ENSPNAT00000026938.2">
    <property type="protein sequence ID" value="ENSPNAP00000017940.2"/>
    <property type="gene ID" value="ENSPNAG00000024290.2"/>
</dbReference>
<dbReference type="CDD" id="cd12893">
    <property type="entry name" value="SPRY_PRY_TRIM35"/>
    <property type="match status" value="1"/>
</dbReference>
<dbReference type="Pfam" id="PF13445">
    <property type="entry name" value="zf-RING_UBOX"/>
    <property type="match status" value="1"/>
</dbReference>
<dbReference type="PANTHER" id="PTHR24103">
    <property type="entry name" value="E3 UBIQUITIN-PROTEIN LIGASE TRIM"/>
    <property type="match status" value="1"/>
</dbReference>
<feature type="domain" description="B box-type" evidence="7">
    <location>
        <begin position="85"/>
        <end position="126"/>
    </location>
</feature>
<feature type="domain" description="RING-type" evidence="6">
    <location>
        <begin position="11"/>
        <end position="51"/>
    </location>
</feature>
<dbReference type="Gene3D" id="3.30.40.10">
    <property type="entry name" value="Zinc/RING finger domain, C3HC4 (zinc finger)"/>
    <property type="match status" value="1"/>
</dbReference>
<dbReference type="SMART" id="SM00184">
    <property type="entry name" value="RING"/>
    <property type="match status" value="1"/>
</dbReference>
<dbReference type="SUPFAM" id="SSF57845">
    <property type="entry name" value="B-box zinc-binding domain"/>
    <property type="match status" value="1"/>
</dbReference>
<dbReference type="PROSITE" id="PS50089">
    <property type="entry name" value="ZF_RING_2"/>
    <property type="match status" value="1"/>
</dbReference>
<evidence type="ECO:0000313" key="10">
    <source>
        <dbReference type="Proteomes" id="UP001501920"/>
    </source>
</evidence>
<dbReference type="AlphaFoldDB" id="A0A3B4D320"/>
<reference evidence="9 10" key="1">
    <citation type="submission" date="2020-10" db="EMBL/GenBank/DDBJ databases">
        <title>Pygocentrus nattereri (red-bellied piranha) genome, fPygNat1, primary haplotype.</title>
        <authorList>
            <person name="Myers G."/>
            <person name="Meyer A."/>
            <person name="Karagic N."/>
            <person name="Pippel M."/>
            <person name="Winkler S."/>
            <person name="Tracey A."/>
            <person name="Wood J."/>
            <person name="Formenti G."/>
            <person name="Howe K."/>
            <person name="Fedrigo O."/>
            <person name="Jarvis E.D."/>
        </authorList>
    </citation>
    <scope>NUCLEOTIDE SEQUENCE [LARGE SCALE GENOMIC DNA]</scope>
</reference>
<evidence type="ECO:0000256" key="3">
    <source>
        <dbReference type="ARBA" id="ARBA00022833"/>
    </source>
</evidence>
<dbReference type="Pfam" id="PF00643">
    <property type="entry name" value="zf-B_box"/>
    <property type="match status" value="1"/>
</dbReference>
<keyword evidence="5" id="KW-0175">Coiled coil</keyword>
<dbReference type="PRINTS" id="PR01407">
    <property type="entry name" value="BUTYPHLNCDUF"/>
</dbReference>
<feature type="domain" description="B30.2/SPRY" evidence="8">
    <location>
        <begin position="273"/>
        <end position="465"/>
    </location>
</feature>
<dbReference type="InterPro" id="IPR043136">
    <property type="entry name" value="B30.2/SPRY_sf"/>
</dbReference>
<dbReference type="InterPro" id="IPR001870">
    <property type="entry name" value="B30.2/SPRY"/>
</dbReference>
<dbReference type="InterPro" id="IPR003877">
    <property type="entry name" value="SPRY_dom"/>
</dbReference>
<dbReference type="InterPro" id="IPR013083">
    <property type="entry name" value="Znf_RING/FYVE/PHD"/>
</dbReference>
<reference evidence="9" key="2">
    <citation type="submission" date="2025-08" db="UniProtKB">
        <authorList>
            <consortium name="Ensembl"/>
        </authorList>
    </citation>
    <scope>IDENTIFICATION</scope>
</reference>
<feature type="coiled-coil region" evidence="5">
    <location>
        <begin position="134"/>
        <end position="164"/>
    </location>
</feature>
<keyword evidence="3" id="KW-0862">Zinc</keyword>
<evidence type="ECO:0000259" key="8">
    <source>
        <dbReference type="PROSITE" id="PS50188"/>
    </source>
</evidence>
<dbReference type="SUPFAM" id="SSF49899">
    <property type="entry name" value="Concanavalin A-like lectins/glucanases"/>
    <property type="match status" value="1"/>
</dbReference>